<sequence>MASSECLMLQTYSETLQWHLQNEHLFTKPSNENIPRLAISYVSLRHCLKQNICCQNLTSIAATFEQSIERSSFMNLCIF</sequence>
<gene>
    <name evidence="1" type="ORF">glysoja_035485</name>
</gene>
<protein>
    <submittedName>
        <fullName evidence="1">Uncharacterized protein</fullName>
    </submittedName>
</protein>
<dbReference type="AlphaFoldDB" id="A0A0B2R2S8"/>
<dbReference type="Proteomes" id="UP000053555">
    <property type="component" value="Unassembled WGS sequence"/>
</dbReference>
<name>A0A0B2R2S8_GLYSO</name>
<accession>A0A0B2R2S8</accession>
<reference evidence="1" key="1">
    <citation type="submission" date="2014-07" db="EMBL/GenBank/DDBJ databases">
        <title>Identification of a novel salt tolerance gene in wild soybean by whole-genome sequencing.</title>
        <authorList>
            <person name="Lam H.-M."/>
            <person name="Qi X."/>
            <person name="Li M.-W."/>
            <person name="Liu X."/>
            <person name="Xie M."/>
            <person name="Ni M."/>
            <person name="Xu X."/>
        </authorList>
    </citation>
    <scope>NUCLEOTIDE SEQUENCE [LARGE SCALE GENOMIC DNA]</scope>
    <source>
        <tissue evidence="1">Root</tissue>
    </source>
</reference>
<dbReference type="EMBL" id="KN654063">
    <property type="protein sequence ID" value="KHN26192.1"/>
    <property type="molecule type" value="Genomic_DNA"/>
</dbReference>
<evidence type="ECO:0000313" key="1">
    <source>
        <dbReference type="EMBL" id="KHN26192.1"/>
    </source>
</evidence>
<proteinExistence type="predicted"/>
<organism evidence="1">
    <name type="scientific">Glycine soja</name>
    <name type="common">Wild soybean</name>
    <dbReference type="NCBI Taxonomy" id="3848"/>
    <lineage>
        <taxon>Eukaryota</taxon>
        <taxon>Viridiplantae</taxon>
        <taxon>Streptophyta</taxon>
        <taxon>Embryophyta</taxon>
        <taxon>Tracheophyta</taxon>
        <taxon>Spermatophyta</taxon>
        <taxon>Magnoliopsida</taxon>
        <taxon>eudicotyledons</taxon>
        <taxon>Gunneridae</taxon>
        <taxon>Pentapetalae</taxon>
        <taxon>rosids</taxon>
        <taxon>fabids</taxon>
        <taxon>Fabales</taxon>
        <taxon>Fabaceae</taxon>
        <taxon>Papilionoideae</taxon>
        <taxon>50 kb inversion clade</taxon>
        <taxon>NPAAA clade</taxon>
        <taxon>indigoferoid/millettioid clade</taxon>
        <taxon>Phaseoleae</taxon>
        <taxon>Glycine</taxon>
        <taxon>Glycine subgen. Soja</taxon>
    </lineage>
</organism>